<proteinExistence type="predicted"/>
<protein>
    <recommendedName>
        <fullName evidence="2">FAD-binding FR-type domain-containing protein</fullName>
    </recommendedName>
</protein>
<reference evidence="1" key="1">
    <citation type="journal article" date="2014" name="Front. Microbiol.">
        <title>High frequency of phylogenetically diverse reductive dehalogenase-homologous genes in deep subseafloor sedimentary metagenomes.</title>
        <authorList>
            <person name="Kawai M."/>
            <person name="Futagami T."/>
            <person name="Toyoda A."/>
            <person name="Takaki Y."/>
            <person name="Nishi S."/>
            <person name="Hori S."/>
            <person name="Arai W."/>
            <person name="Tsubouchi T."/>
            <person name="Morono Y."/>
            <person name="Uchiyama I."/>
            <person name="Ito T."/>
            <person name="Fujiyama A."/>
            <person name="Inagaki F."/>
            <person name="Takami H."/>
        </authorList>
    </citation>
    <scope>NUCLEOTIDE SEQUENCE</scope>
    <source>
        <strain evidence="1">Expedition CK06-06</strain>
    </source>
</reference>
<dbReference type="InterPro" id="IPR017938">
    <property type="entry name" value="Riboflavin_synthase-like_b-brl"/>
</dbReference>
<name>X1TAG5_9ZZZZ</name>
<gene>
    <name evidence="1" type="ORF">S12H4_35900</name>
</gene>
<dbReference type="SUPFAM" id="SSF63380">
    <property type="entry name" value="Riboflavin synthase domain-like"/>
    <property type="match status" value="1"/>
</dbReference>
<feature type="non-terminal residue" evidence="1">
    <location>
        <position position="75"/>
    </location>
</feature>
<evidence type="ECO:0000313" key="1">
    <source>
        <dbReference type="EMBL" id="GAI88391.1"/>
    </source>
</evidence>
<dbReference type="AlphaFoldDB" id="X1TAG5"/>
<sequence>MKQVIASLISSDEVMPGGYLMWLDSPQIASTALPGQFIMVRCGEGSEYPLRRPLSIHLLSNNKLAILFTVSGKGT</sequence>
<dbReference type="Gene3D" id="2.40.30.10">
    <property type="entry name" value="Translation factors"/>
    <property type="match status" value="1"/>
</dbReference>
<accession>X1TAG5</accession>
<comment type="caution">
    <text evidence="1">The sequence shown here is derived from an EMBL/GenBank/DDBJ whole genome shotgun (WGS) entry which is preliminary data.</text>
</comment>
<evidence type="ECO:0008006" key="2">
    <source>
        <dbReference type="Google" id="ProtNLM"/>
    </source>
</evidence>
<organism evidence="1">
    <name type="scientific">marine sediment metagenome</name>
    <dbReference type="NCBI Taxonomy" id="412755"/>
    <lineage>
        <taxon>unclassified sequences</taxon>
        <taxon>metagenomes</taxon>
        <taxon>ecological metagenomes</taxon>
    </lineage>
</organism>
<dbReference type="EMBL" id="BARW01021368">
    <property type="protein sequence ID" value="GAI88391.1"/>
    <property type="molecule type" value="Genomic_DNA"/>
</dbReference>